<evidence type="ECO:0000256" key="2">
    <source>
        <dbReference type="ARBA" id="ARBA00022734"/>
    </source>
</evidence>
<comment type="similarity">
    <text evidence="1">Belongs to the jacalin lectin family.</text>
</comment>
<sequence>MSTFSLIHNISGYYAPIPTYKLVAVGGTGGSAWDDGSDHDGVTKITVRTGGVGVQYVKFYYVKAGQPEQGTLHGVHGSRGSTREIVINHPDAHLVSVEGWYDSSNVILGIQFKTNQKTSDYLGYESEGTGTKFTLQDKDKKIIGFHGFASDHLNSIGAYFVLLPSTTTTIPIVPPKKLGAVWDDGTHDKVKKFTLGSYEYITALSAYTKTLSTQDIVTSLTFTTNKKTYGPYGKKSGFLFTFPEETGKQIAGFHGTSGNVLNSIQIAINHPDEQVVSVEGWYDSANVISGVRFRTNQNINDYMGYKFDGTGTKFTLKVQDKKIIGFHGFATNQLISLGAYFAPLSSATAPPIVTPKELEAKGGLVLSGSQWLCPLRATVSRKADQTCPMIVAEDIGRQILTYGERKPVDAFLKTVDQLTLKDIADFTSKIIAKPLTMGSLGAVLNVPSYDS</sequence>
<dbReference type="PROSITE" id="PS51752">
    <property type="entry name" value="JACALIN_LECTIN"/>
    <property type="match status" value="2"/>
</dbReference>
<feature type="domain" description="Jacalin-type lectin" evidence="3">
    <location>
        <begin position="19"/>
        <end position="162"/>
    </location>
</feature>
<dbReference type="EMBL" id="QGKY02001925">
    <property type="protein sequence ID" value="KAF2548630.1"/>
    <property type="molecule type" value="Genomic_DNA"/>
</dbReference>
<keyword evidence="2" id="KW-0430">Lectin</keyword>
<dbReference type="PANTHER" id="PTHR47293:SF34">
    <property type="entry name" value="JACALIN-TYPE LECTIN DOMAIN-CONTAINING PROTEIN"/>
    <property type="match status" value="1"/>
</dbReference>
<feature type="non-terminal residue" evidence="4">
    <location>
        <position position="1"/>
    </location>
</feature>
<dbReference type="InterPro" id="IPR001229">
    <property type="entry name" value="Jacalin-like_lectin_dom"/>
</dbReference>
<dbReference type="FunFam" id="2.100.10.30:FF:000001">
    <property type="entry name" value="Jacalin-related lectin 33"/>
    <property type="match status" value="1"/>
</dbReference>
<evidence type="ECO:0000259" key="3">
    <source>
        <dbReference type="PROSITE" id="PS51752"/>
    </source>
</evidence>
<dbReference type="Pfam" id="PF01419">
    <property type="entry name" value="Jacalin"/>
    <property type="match status" value="3"/>
</dbReference>
<dbReference type="SUPFAM" id="SSF63411">
    <property type="entry name" value="LuxS/MPP-like metallohydrolase"/>
    <property type="match status" value="1"/>
</dbReference>
<evidence type="ECO:0000256" key="1">
    <source>
        <dbReference type="ARBA" id="ARBA00006568"/>
    </source>
</evidence>
<dbReference type="SMART" id="SM00915">
    <property type="entry name" value="Jacalin"/>
    <property type="match status" value="2"/>
</dbReference>
<protein>
    <recommendedName>
        <fullName evidence="3">Jacalin-type lectin domain-containing protein</fullName>
    </recommendedName>
</protein>
<comment type="caution">
    <text evidence="4">The sequence shown here is derived from an EMBL/GenBank/DDBJ whole genome shotgun (WGS) entry which is preliminary data.</text>
</comment>
<dbReference type="InterPro" id="IPR011249">
    <property type="entry name" value="Metalloenz_LuxS/M16"/>
</dbReference>
<dbReference type="Gene3D" id="3.30.830.10">
    <property type="entry name" value="Metalloenzyme, LuxS/M16 peptidase-like"/>
    <property type="match status" value="1"/>
</dbReference>
<dbReference type="InterPro" id="IPR033734">
    <property type="entry name" value="Jacalin-like_lectin_dom_plant"/>
</dbReference>
<feature type="domain" description="Jacalin-type lectin" evidence="3">
    <location>
        <begin position="167"/>
        <end position="343"/>
    </location>
</feature>
<dbReference type="Gene3D" id="2.100.10.30">
    <property type="entry name" value="Jacalin-like lectin domain"/>
    <property type="match status" value="3"/>
</dbReference>
<reference evidence="4" key="1">
    <citation type="submission" date="2019-12" db="EMBL/GenBank/DDBJ databases">
        <title>Genome sequencing and annotation of Brassica cretica.</title>
        <authorList>
            <person name="Studholme D.J."/>
            <person name="Sarris P.F."/>
        </authorList>
    </citation>
    <scope>NUCLEOTIDE SEQUENCE</scope>
    <source>
        <strain evidence="4">PFS-102/07</strain>
        <tissue evidence="4">Leaf</tissue>
    </source>
</reference>
<dbReference type="CDD" id="cd09612">
    <property type="entry name" value="Jacalin"/>
    <property type="match status" value="1"/>
</dbReference>
<organism evidence="4">
    <name type="scientific">Brassica cretica</name>
    <name type="common">Mustard</name>
    <dbReference type="NCBI Taxonomy" id="69181"/>
    <lineage>
        <taxon>Eukaryota</taxon>
        <taxon>Viridiplantae</taxon>
        <taxon>Streptophyta</taxon>
        <taxon>Embryophyta</taxon>
        <taxon>Tracheophyta</taxon>
        <taxon>Spermatophyta</taxon>
        <taxon>Magnoliopsida</taxon>
        <taxon>eudicotyledons</taxon>
        <taxon>Gunneridae</taxon>
        <taxon>Pentapetalae</taxon>
        <taxon>rosids</taxon>
        <taxon>malvids</taxon>
        <taxon>Brassicales</taxon>
        <taxon>Brassicaceae</taxon>
        <taxon>Brassiceae</taxon>
        <taxon>Brassica</taxon>
    </lineage>
</organism>
<dbReference type="GO" id="GO:0030246">
    <property type="term" value="F:carbohydrate binding"/>
    <property type="evidence" value="ECO:0007669"/>
    <property type="project" value="UniProtKB-KW"/>
</dbReference>
<name>A0A8S9GU49_BRACR</name>
<dbReference type="InterPro" id="IPR036404">
    <property type="entry name" value="Jacalin-like_lectin_dom_sf"/>
</dbReference>
<accession>A0A8S9GU49</accession>
<gene>
    <name evidence="4" type="ORF">F2Q70_00023292</name>
</gene>
<dbReference type="AlphaFoldDB" id="A0A8S9GU49"/>
<dbReference type="PANTHER" id="PTHR47293">
    <property type="entry name" value="JACALIN-RELATED LECTIN 3"/>
    <property type="match status" value="1"/>
</dbReference>
<evidence type="ECO:0000313" key="4">
    <source>
        <dbReference type="EMBL" id="KAF2548630.1"/>
    </source>
</evidence>
<dbReference type="GO" id="GO:0046872">
    <property type="term" value="F:metal ion binding"/>
    <property type="evidence" value="ECO:0007669"/>
    <property type="project" value="InterPro"/>
</dbReference>
<proteinExistence type="inferred from homology"/>
<dbReference type="SUPFAM" id="SSF51101">
    <property type="entry name" value="Mannose-binding lectins"/>
    <property type="match status" value="3"/>
</dbReference>